<name>A0A5J4WKK7_9EUKA</name>
<dbReference type="PANTHER" id="PTHR24348">
    <property type="entry name" value="SERINE/THREONINE-PROTEIN KINASE UNC-51-RELATED"/>
    <property type="match status" value="1"/>
</dbReference>
<dbReference type="AlphaFoldDB" id="A0A5J4WKK7"/>
<dbReference type="SUPFAM" id="SSF56112">
    <property type="entry name" value="Protein kinase-like (PK-like)"/>
    <property type="match status" value="1"/>
</dbReference>
<keyword evidence="2 3" id="KW-0067">ATP-binding</keyword>
<dbReference type="EMBL" id="SNRW01001657">
    <property type="protein sequence ID" value="KAA6395534.1"/>
    <property type="molecule type" value="Genomic_DNA"/>
</dbReference>
<dbReference type="SUPFAM" id="SSF48371">
    <property type="entry name" value="ARM repeat"/>
    <property type="match status" value="1"/>
</dbReference>
<keyword evidence="5" id="KW-0418">Kinase</keyword>
<evidence type="ECO:0000259" key="4">
    <source>
        <dbReference type="PROSITE" id="PS50011"/>
    </source>
</evidence>
<dbReference type="InterPro" id="IPR016024">
    <property type="entry name" value="ARM-type_fold"/>
</dbReference>
<evidence type="ECO:0000313" key="5">
    <source>
        <dbReference type="EMBL" id="KAA6395534.1"/>
    </source>
</evidence>
<sequence length="831" mass="95044">MFEHEKQLLEEHGLQVLSVLGQGGFGRVFQVYKEKFGVIAAKIMKEDDFEFGEWQTGIRLTKNVLNPFVVKHIESFQTEDYAVILMEYANMGGLDSLIASKKDIPIPLIRVIMRQIFEGLRLMHEKGLIHRDIKEQNILLHSPLGTFHVILKICDFGLVKSQKNVEQSTLVSVAGTLPYLPPELLLGNEEGDPLKADTKVDVWAAGIILHRLLTHSFPFKSTSLQAINIFMMRQNLVRPQSVKDDIVWDLITKLLTFDRKDRISSSDALKHPFFTGEQAMKEISPLSIELAQTGEQEKQRGDRNITQYDTESSFSLHINDIKQFVNKDPQSEMNQIQQQHKLPIPQLQASPKQPSSNQASDNFISLLPKSTLEPNRQINIQTQSQSSQPPQLKIQQVEEIKKEVSQPKSIWIKIRDDLLKPINGTQSQKQEIIKEQEQGCDYIIQRFEGNEDEEGRREAIKDGLIEGFNYALQNHELNSISRKYSEAFFHFTITSNQIRLLIYEKQPFQGLLRLLEHPESLIVGDAIVSIYNILMFATNTTSIEQQHPHFTSIQQYDGIRKIFELFNKNKSKHSKDTASICIGYLFRSQEIADSSMRVQIIKHLIFLLSDDDKWTKETSSYALNYLAQNTVNRSEIVKYIDLKKIEQDLKQAVNGNEQQKELSQITLGYSDAFCDLTAPSSDEVKQQIYNKNPYPALVRLLEHSNVEIVKSIIVSINNILLGGTKTTPDTQPHPHFNSFQACDGIQQIYSLFQQNRDKETKDRAAICIGILFRAKEIKDKQMGKDIIGHLKTLVTDSDDWMKNESKWELRGLAQNAVNKADIEAEGFVIPK</sequence>
<dbReference type="InterPro" id="IPR000719">
    <property type="entry name" value="Prot_kinase_dom"/>
</dbReference>
<dbReference type="GO" id="GO:0005524">
    <property type="term" value="F:ATP binding"/>
    <property type="evidence" value="ECO:0007669"/>
    <property type="project" value="UniProtKB-UniRule"/>
</dbReference>
<comment type="caution">
    <text evidence="5">The sequence shown here is derived from an EMBL/GenBank/DDBJ whole genome shotgun (WGS) entry which is preliminary data.</text>
</comment>
<proteinExistence type="predicted"/>
<dbReference type="PANTHER" id="PTHR24348:SF70">
    <property type="entry name" value="PROTEIN KINASE DOMAIN CONTAINING PROTEIN"/>
    <property type="match status" value="1"/>
</dbReference>
<dbReference type="PROSITE" id="PS00107">
    <property type="entry name" value="PROTEIN_KINASE_ATP"/>
    <property type="match status" value="1"/>
</dbReference>
<dbReference type="GO" id="GO:0005737">
    <property type="term" value="C:cytoplasm"/>
    <property type="evidence" value="ECO:0007669"/>
    <property type="project" value="TreeGrafter"/>
</dbReference>
<accession>A0A5J4WKK7</accession>
<evidence type="ECO:0000256" key="1">
    <source>
        <dbReference type="ARBA" id="ARBA00022741"/>
    </source>
</evidence>
<reference evidence="5 6" key="1">
    <citation type="submission" date="2019-03" db="EMBL/GenBank/DDBJ databases">
        <title>Single cell metagenomics reveals metabolic interactions within the superorganism composed of flagellate Streblomastix strix and complex community of Bacteroidetes bacteria on its surface.</title>
        <authorList>
            <person name="Treitli S.C."/>
            <person name="Kolisko M."/>
            <person name="Husnik F."/>
            <person name="Keeling P."/>
            <person name="Hampl V."/>
        </authorList>
    </citation>
    <scope>NUCLEOTIDE SEQUENCE [LARGE SCALE GENOMIC DNA]</scope>
    <source>
        <strain evidence="5">ST1C</strain>
    </source>
</reference>
<dbReference type="InterPro" id="IPR011009">
    <property type="entry name" value="Kinase-like_dom_sf"/>
</dbReference>
<dbReference type="Gene3D" id="1.10.510.10">
    <property type="entry name" value="Transferase(Phosphotransferase) domain 1"/>
    <property type="match status" value="1"/>
</dbReference>
<dbReference type="GO" id="GO:0010506">
    <property type="term" value="P:regulation of autophagy"/>
    <property type="evidence" value="ECO:0007669"/>
    <property type="project" value="InterPro"/>
</dbReference>
<dbReference type="PROSITE" id="PS00108">
    <property type="entry name" value="PROTEIN_KINASE_ST"/>
    <property type="match status" value="1"/>
</dbReference>
<organism evidence="5 6">
    <name type="scientific">Streblomastix strix</name>
    <dbReference type="NCBI Taxonomy" id="222440"/>
    <lineage>
        <taxon>Eukaryota</taxon>
        <taxon>Metamonada</taxon>
        <taxon>Preaxostyla</taxon>
        <taxon>Oxymonadida</taxon>
        <taxon>Streblomastigidae</taxon>
        <taxon>Streblomastix</taxon>
    </lineage>
</organism>
<dbReference type="InterPro" id="IPR008271">
    <property type="entry name" value="Ser/Thr_kinase_AS"/>
</dbReference>
<dbReference type="Gene3D" id="1.25.10.10">
    <property type="entry name" value="Leucine-rich Repeat Variant"/>
    <property type="match status" value="1"/>
</dbReference>
<dbReference type="PROSITE" id="PS50011">
    <property type="entry name" value="PROTEIN_KINASE_DOM"/>
    <property type="match status" value="1"/>
</dbReference>
<evidence type="ECO:0000256" key="3">
    <source>
        <dbReference type="PROSITE-ProRule" id="PRU10141"/>
    </source>
</evidence>
<gene>
    <name evidence="5" type="ORF">EZS28_008937</name>
</gene>
<keyword evidence="1 3" id="KW-0547">Nucleotide-binding</keyword>
<protein>
    <submittedName>
        <fullName evidence="5">Putative AGC family protein kinase</fullName>
    </submittedName>
</protein>
<evidence type="ECO:0000256" key="2">
    <source>
        <dbReference type="ARBA" id="ARBA00022840"/>
    </source>
</evidence>
<dbReference type="InterPro" id="IPR011989">
    <property type="entry name" value="ARM-like"/>
</dbReference>
<dbReference type="GO" id="GO:0004674">
    <property type="term" value="F:protein serine/threonine kinase activity"/>
    <property type="evidence" value="ECO:0007669"/>
    <property type="project" value="InterPro"/>
</dbReference>
<dbReference type="Pfam" id="PF00069">
    <property type="entry name" value="Pkinase"/>
    <property type="match status" value="1"/>
</dbReference>
<evidence type="ECO:0000313" key="6">
    <source>
        <dbReference type="Proteomes" id="UP000324800"/>
    </source>
</evidence>
<keyword evidence="5" id="KW-0808">Transferase</keyword>
<dbReference type="Proteomes" id="UP000324800">
    <property type="component" value="Unassembled WGS sequence"/>
</dbReference>
<dbReference type="InterPro" id="IPR017441">
    <property type="entry name" value="Protein_kinase_ATP_BS"/>
</dbReference>
<feature type="binding site" evidence="3">
    <location>
        <position position="42"/>
    </location>
    <ligand>
        <name>ATP</name>
        <dbReference type="ChEBI" id="CHEBI:30616"/>
    </ligand>
</feature>
<dbReference type="SMART" id="SM00220">
    <property type="entry name" value="S_TKc"/>
    <property type="match status" value="1"/>
</dbReference>
<dbReference type="InterPro" id="IPR045269">
    <property type="entry name" value="Atg1-like"/>
</dbReference>
<dbReference type="CDD" id="cd14014">
    <property type="entry name" value="STKc_PknB_like"/>
    <property type="match status" value="1"/>
</dbReference>
<feature type="domain" description="Protein kinase" evidence="4">
    <location>
        <begin position="14"/>
        <end position="274"/>
    </location>
</feature>